<accession>A0A5C2SIM3</accession>
<name>A0A5C2SIM3_9APHY</name>
<organism evidence="1 2">
    <name type="scientific">Lentinus tigrinus ALCF2SS1-6</name>
    <dbReference type="NCBI Taxonomy" id="1328759"/>
    <lineage>
        <taxon>Eukaryota</taxon>
        <taxon>Fungi</taxon>
        <taxon>Dikarya</taxon>
        <taxon>Basidiomycota</taxon>
        <taxon>Agaricomycotina</taxon>
        <taxon>Agaricomycetes</taxon>
        <taxon>Polyporales</taxon>
        <taxon>Polyporaceae</taxon>
        <taxon>Lentinus</taxon>
    </lineage>
</organism>
<dbReference type="Proteomes" id="UP000313359">
    <property type="component" value="Unassembled WGS sequence"/>
</dbReference>
<dbReference type="InterPro" id="IPR021109">
    <property type="entry name" value="Peptidase_aspartic_dom_sf"/>
</dbReference>
<gene>
    <name evidence="1" type="ORF">L227DRAFT_488069</name>
</gene>
<dbReference type="EMBL" id="ML122256">
    <property type="protein sequence ID" value="RPD63602.1"/>
    <property type="molecule type" value="Genomic_DNA"/>
</dbReference>
<dbReference type="Gene3D" id="2.40.70.10">
    <property type="entry name" value="Acid Proteases"/>
    <property type="match status" value="1"/>
</dbReference>
<sequence length="138" mass="15874">KHNVFLHPLPRDIPLYNIDGSKNTAGSITHFVRLQLSMSDYVEWLEFLVTDLGPEDVVLGLPWLRRVNPDIDWQGGTMEVGTEEKETKTETLAADWTPGVERIAANRVQRRKWWKAQVLEDTTEELWCAAGYTYSTEL</sequence>
<reference evidence="1" key="1">
    <citation type="journal article" date="2018" name="Genome Biol. Evol.">
        <title>Genomics and development of Lentinus tigrinus, a white-rot wood-decaying mushroom with dimorphic fruiting bodies.</title>
        <authorList>
            <person name="Wu B."/>
            <person name="Xu Z."/>
            <person name="Knudson A."/>
            <person name="Carlson A."/>
            <person name="Chen N."/>
            <person name="Kovaka S."/>
            <person name="LaButti K."/>
            <person name="Lipzen A."/>
            <person name="Pennachio C."/>
            <person name="Riley R."/>
            <person name="Schakwitz W."/>
            <person name="Umezawa K."/>
            <person name="Ohm R.A."/>
            <person name="Grigoriev I.V."/>
            <person name="Nagy L.G."/>
            <person name="Gibbons J."/>
            <person name="Hibbett D."/>
        </authorList>
    </citation>
    <scope>NUCLEOTIDE SEQUENCE [LARGE SCALE GENOMIC DNA]</scope>
    <source>
        <strain evidence="1">ALCF2SS1-6</strain>
    </source>
</reference>
<protein>
    <submittedName>
        <fullName evidence="1">Uncharacterized protein</fullName>
    </submittedName>
</protein>
<evidence type="ECO:0000313" key="1">
    <source>
        <dbReference type="EMBL" id="RPD63602.1"/>
    </source>
</evidence>
<dbReference type="OrthoDB" id="2802569at2759"/>
<feature type="non-terminal residue" evidence="1">
    <location>
        <position position="1"/>
    </location>
</feature>
<evidence type="ECO:0000313" key="2">
    <source>
        <dbReference type="Proteomes" id="UP000313359"/>
    </source>
</evidence>
<proteinExistence type="predicted"/>
<keyword evidence="2" id="KW-1185">Reference proteome</keyword>
<dbReference type="CDD" id="cd00303">
    <property type="entry name" value="retropepsin_like"/>
    <property type="match status" value="1"/>
</dbReference>
<feature type="non-terminal residue" evidence="1">
    <location>
        <position position="138"/>
    </location>
</feature>
<dbReference type="AlphaFoldDB" id="A0A5C2SIM3"/>